<dbReference type="Proteomes" id="UP001595814">
    <property type="component" value="Unassembled WGS sequence"/>
</dbReference>
<dbReference type="EMBL" id="JBHSAW010000003">
    <property type="protein sequence ID" value="MFC4094852.1"/>
    <property type="molecule type" value="Genomic_DNA"/>
</dbReference>
<feature type="domain" description="Endonuclease GajA/Old nuclease/RecF-like AAA" evidence="1">
    <location>
        <begin position="254"/>
        <end position="349"/>
    </location>
</feature>
<proteinExistence type="predicted"/>
<feature type="domain" description="Endonuclease GajA/Old nuclease/RecF-like AAA" evidence="1">
    <location>
        <begin position="1"/>
        <end position="82"/>
    </location>
</feature>
<gene>
    <name evidence="3" type="ORF">ACFOUT_03145</name>
</gene>
<reference evidence="4" key="1">
    <citation type="journal article" date="2019" name="Int. J. Syst. Evol. Microbiol.">
        <title>The Global Catalogue of Microorganisms (GCM) 10K type strain sequencing project: providing services to taxonomists for standard genome sequencing and annotation.</title>
        <authorList>
            <consortium name="The Broad Institute Genomics Platform"/>
            <consortium name="The Broad Institute Genome Sequencing Center for Infectious Disease"/>
            <person name="Wu L."/>
            <person name="Ma J."/>
        </authorList>
    </citation>
    <scope>NUCLEOTIDE SEQUENCE [LARGE SCALE GENOMIC DNA]</scope>
    <source>
        <strain evidence="4">CECT 7477</strain>
    </source>
</reference>
<sequence>MKICKLEINNFRGVKKGVLYFNSHNLLVGKNNIGKSTICEALDLVLGPDRLSRVNPIDEYDFYNGEYLAESGENPKILIDAYLIEMSEELKSTFGPHLSFWHKKEERLLAVGEIDMVDDLEVEECLHLKFIGNYDIEEDEFIAKTYYAVTIGNVEEDGLIEIYKSKKRLIGFLYLRALRTGRRALSLERGTLLDILMRVGKLRPKFWEDTRNKLKNLNPPLEDDIGSLRTVLDGIEARIGLYIPLPEDSATSLHVSQLTREHLRQTLSFFVRASSTQTPVPFQKLGTGTLSTLVFSMLSAIAEMKKENVIFAMEEPEIAIPPHTQRRIVSYLLDSTNQSFITSHSPYVIERFQPENINILSKNERNELSGNKILDNNGIKSKTYRSKIRHSIAEAILGNAVIIGEGLCELEVLSIASQIMEKDDKCYPLDLSGVTIFDAGGDGEIIKFGNFFKSIGLKVYAFFDFMERAPEKIKELNETFIFYKQIDYKGLEKLLISEIPEEIQWAFLQELDSSNDLPHNVRVEPDNRPQTKKEIQDIVYNLLKGNKGERFAAQLISMCSKDELPSSITDFLSTIYHLHPKPSDIEPFNFNQELETSEEE</sequence>
<keyword evidence="3" id="KW-0255">Endonuclease</keyword>
<keyword evidence="3" id="KW-0378">Hydrolase</keyword>
<accession>A0ABV8JP53</accession>
<dbReference type="InterPro" id="IPR051396">
    <property type="entry name" value="Bact_Antivir_Def_Nuclease"/>
</dbReference>
<evidence type="ECO:0000313" key="4">
    <source>
        <dbReference type="Proteomes" id="UP001595814"/>
    </source>
</evidence>
<dbReference type="InterPro" id="IPR041685">
    <property type="entry name" value="AAA_GajA/Old/RecF-like"/>
</dbReference>
<dbReference type="RefSeq" id="WP_192462230.1">
    <property type="nucleotide sequence ID" value="NZ_JACYFJ010000003.1"/>
</dbReference>
<evidence type="ECO:0000259" key="1">
    <source>
        <dbReference type="Pfam" id="PF13175"/>
    </source>
</evidence>
<comment type="caution">
    <text evidence="3">The sequence shown here is derived from an EMBL/GenBank/DDBJ whole genome shotgun (WGS) entry which is preliminary data.</text>
</comment>
<dbReference type="Gene3D" id="3.40.50.300">
    <property type="entry name" value="P-loop containing nucleotide triphosphate hydrolases"/>
    <property type="match status" value="1"/>
</dbReference>
<dbReference type="Pfam" id="PF20469">
    <property type="entry name" value="OLD-like_TOPRIM"/>
    <property type="match status" value="1"/>
</dbReference>
<evidence type="ECO:0000259" key="2">
    <source>
        <dbReference type="Pfam" id="PF20469"/>
    </source>
</evidence>
<name>A0ABV8JP53_9FLAO</name>
<feature type="domain" description="OLD protein-like TOPRIM" evidence="2">
    <location>
        <begin position="399"/>
        <end position="464"/>
    </location>
</feature>
<dbReference type="PANTHER" id="PTHR43581:SF4">
    <property type="entry name" value="ATP_GTP PHOSPHATASE"/>
    <property type="match status" value="1"/>
</dbReference>
<dbReference type="SUPFAM" id="SSF52540">
    <property type="entry name" value="P-loop containing nucleoside triphosphate hydrolases"/>
    <property type="match status" value="1"/>
</dbReference>
<evidence type="ECO:0000313" key="3">
    <source>
        <dbReference type="EMBL" id="MFC4094852.1"/>
    </source>
</evidence>
<dbReference type="InterPro" id="IPR034139">
    <property type="entry name" value="TOPRIM_OLD"/>
</dbReference>
<dbReference type="Pfam" id="PF13175">
    <property type="entry name" value="AAA_15"/>
    <property type="match status" value="2"/>
</dbReference>
<dbReference type="PANTHER" id="PTHR43581">
    <property type="entry name" value="ATP/GTP PHOSPHATASE"/>
    <property type="match status" value="1"/>
</dbReference>
<protein>
    <submittedName>
        <fullName evidence="3">ATP-dependent endonuclease</fullName>
    </submittedName>
</protein>
<keyword evidence="4" id="KW-1185">Reference proteome</keyword>
<dbReference type="GO" id="GO:0004519">
    <property type="term" value="F:endonuclease activity"/>
    <property type="evidence" value="ECO:0007669"/>
    <property type="project" value="UniProtKB-KW"/>
</dbReference>
<dbReference type="InterPro" id="IPR027417">
    <property type="entry name" value="P-loop_NTPase"/>
</dbReference>
<keyword evidence="3" id="KW-0540">Nuclease</keyword>
<organism evidence="3 4">
    <name type="scientific">Euzebyella saccharophila</name>
    <dbReference type="NCBI Taxonomy" id="679664"/>
    <lineage>
        <taxon>Bacteria</taxon>
        <taxon>Pseudomonadati</taxon>
        <taxon>Bacteroidota</taxon>
        <taxon>Flavobacteriia</taxon>
        <taxon>Flavobacteriales</taxon>
        <taxon>Flavobacteriaceae</taxon>
        <taxon>Euzebyella</taxon>
    </lineage>
</organism>